<dbReference type="CDD" id="cd02966">
    <property type="entry name" value="TlpA_like_family"/>
    <property type="match status" value="1"/>
</dbReference>
<dbReference type="Gene3D" id="3.40.30.10">
    <property type="entry name" value="Glutaredoxin"/>
    <property type="match status" value="1"/>
</dbReference>
<organism evidence="7 8">
    <name type="scientific">Fulvitalea axinellae</name>
    <dbReference type="NCBI Taxonomy" id="1182444"/>
    <lineage>
        <taxon>Bacteria</taxon>
        <taxon>Pseudomonadati</taxon>
        <taxon>Bacteroidota</taxon>
        <taxon>Cytophagia</taxon>
        <taxon>Cytophagales</taxon>
        <taxon>Persicobacteraceae</taxon>
        <taxon>Fulvitalea</taxon>
    </lineage>
</organism>
<evidence type="ECO:0000256" key="3">
    <source>
        <dbReference type="ARBA" id="ARBA00023157"/>
    </source>
</evidence>
<dbReference type="Pfam" id="PF00578">
    <property type="entry name" value="AhpC-TSA"/>
    <property type="match status" value="1"/>
</dbReference>
<proteinExistence type="predicted"/>
<evidence type="ECO:0000256" key="1">
    <source>
        <dbReference type="ARBA" id="ARBA00004196"/>
    </source>
</evidence>
<evidence type="ECO:0000259" key="6">
    <source>
        <dbReference type="PROSITE" id="PS51352"/>
    </source>
</evidence>
<evidence type="ECO:0000313" key="8">
    <source>
        <dbReference type="Proteomes" id="UP001348817"/>
    </source>
</evidence>
<dbReference type="PANTHER" id="PTHR42852:SF6">
    <property type="entry name" value="THIOL:DISULFIDE INTERCHANGE PROTEIN DSBE"/>
    <property type="match status" value="1"/>
</dbReference>
<dbReference type="InterPro" id="IPR013766">
    <property type="entry name" value="Thioredoxin_domain"/>
</dbReference>
<evidence type="ECO:0000256" key="4">
    <source>
        <dbReference type="ARBA" id="ARBA00023284"/>
    </source>
</evidence>
<dbReference type="GO" id="GO:0016491">
    <property type="term" value="F:oxidoreductase activity"/>
    <property type="evidence" value="ECO:0007669"/>
    <property type="project" value="InterPro"/>
</dbReference>
<dbReference type="GO" id="GO:0016209">
    <property type="term" value="F:antioxidant activity"/>
    <property type="evidence" value="ECO:0007669"/>
    <property type="project" value="InterPro"/>
</dbReference>
<dbReference type="PROSITE" id="PS51352">
    <property type="entry name" value="THIOREDOXIN_2"/>
    <property type="match status" value="1"/>
</dbReference>
<dbReference type="InterPro" id="IPR000866">
    <property type="entry name" value="AhpC/TSA"/>
</dbReference>
<feature type="domain" description="Thioredoxin" evidence="6">
    <location>
        <begin position="256"/>
        <end position="396"/>
    </location>
</feature>
<evidence type="ECO:0000256" key="5">
    <source>
        <dbReference type="SAM" id="SignalP"/>
    </source>
</evidence>
<gene>
    <name evidence="7" type="ORF">FUAX_17230</name>
</gene>
<feature type="signal peptide" evidence="5">
    <location>
        <begin position="1"/>
        <end position="21"/>
    </location>
</feature>
<dbReference type="SUPFAM" id="SSF52833">
    <property type="entry name" value="Thioredoxin-like"/>
    <property type="match status" value="1"/>
</dbReference>
<dbReference type="InterPro" id="IPR036249">
    <property type="entry name" value="Thioredoxin-like_sf"/>
</dbReference>
<dbReference type="GO" id="GO:0030313">
    <property type="term" value="C:cell envelope"/>
    <property type="evidence" value="ECO:0007669"/>
    <property type="project" value="UniProtKB-SubCell"/>
</dbReference>
<dbReference type="GO" id="GO:0017004">
    <property type="term" value="P:cytochrome complex assembly"/>
    <property type="evidence" value="ECO:0007669"/>
    <property type="project" value="UniProtKB-KW"/>
</dbReference>
<keyword evidence="2" id="KW-0201">Cytochrome c-type biogenesis</keyword>
<evidence type="ECO:0000256" key="2">
    <source>
        <dbReference type="ARBA" id="ARBA00022748"/>
    </source>
</evidence>
<name>A0AAU9CAU5_9BACT</name>
<dbReference type="Proteomes" id="UP001348817">
    <property type="component" value="Chromosome"/>
</dbReference>
<protein>
    <recommendedName>
        <fullName evidence="6">Thioredoxin domain-containing protein</fullName>
    </recommendedName>
</protein>
<sequence>MKQTRLLPLLCLLLASLSVFGQKKTEFKGVVKGKTTASIIIQHGPVSHFGGNGEPKMDTIPVRDGKFSITLNLSEPEYVTAIPEAGIRHRGNKRGPYWGFAMRAAFFIFPGERLSLKTELLADRWSVNAKGNKMAQTATTLRQANLNDYVAFDSLEMQLDKAKQNGLSKNETNKLFEERNKRRAPARERLKEYATTHLDEEYSLFLLIKSGGPALVAKYYDQIPENIRSGLFGDFLRKALKRGKRNTRMDKAKKLLVAGAKAPDFELESLDGKKVALSGIKADYIVLDFWGSWCGWCTKEFPELKKCHTKYGDRIKIVGVDCFDGKKAWKDAVEKHELPWLQLYNDRESENPIDVMYGVTNFPTKVILDKELNIVARYKGADPAFFKKLDELMGGS</sequence>
<keyword evidence="4" id="KW-0676">Redox-active center</keyword>
<dbReference type="PANTHER" id="PTHR42852">
    <property type="entry name" value="THIOL:DISULFIDE INTERCHANGE PROTEIN DSBE"/>
    <property type="match status" value="1"/>
</dbReference>
<reference evidence="7 8" key="1">
    <citation type="submission" date="2021-12" db="EMBL/GenBank/DDBJ databases">
        <title>Genome sequencing of bacteria with rrn-lacking chromosome and rrn-plasmid.</title>
        <authorList>
            <person name="Anda M."/>
            <person name="Iwasaki W."/>
        </authorList>
    </citation>
    <scope>NUCLEOTIDE SEQUENCE [LARGE SCALE GENOMIC DNA]</scope>
    <source>
        <strain evidence="7 8">DSM 100852</strain>
    </source>
</reference>
<keyword evidence="8" id="KW-1185">Reference proteome</keyword>
<accession>A0AAU9CAU5</accession>
<evidence type="ECO:0000313" key="7">
    <source>
        <dbReference type="EMBL" id="BDD09291.1"/>
    </source>
</evidence>
<feature type="chain" id="PRO_5043414832" description="Thioredoxin domain-containing protein" evidence="5">
    <location>
        <begin position="22"/>
        <end position="396"/>
    </location>
</feature>
<dbReference type="InterPro" id="IPR050553">
    <property type="entry name" value="Thioredoxin_ResA/DsbE_sf"/>
</dbReference>
<dbReference type="EMBL" id="AP025314">
    <property type="protein sequence ID" value="BDD09291.1"/>
    <property type="molecule type" value="Genomic_DNA"/>
</dbReference>
<keyword evidence="5" id="KW-0732">Signal</keyword>
<keyword evidence="3" id="KW-1015">Disulfide bond</keyword>
<comment type="subcellular location">
    <subcellularLocation>
        <location evidence="1">Cell envelope</location>
    </subcellularLocation>
</comment>
<dbReference type="PROSITE" id="PS00194">
    <property type="entry name" value="THIOREDOXIN_1"/>
    <property type="match status" value="1"/>
</dbReference>
<dbReference type="InterPro" id="IPR017937">
    <property type="entry name" value="Thioredoxin_CS"/>
</dbReference>
<dbReference type="AlphaFoldDB" id="A0AAU9CAU5"/>
<dbReference type="KEGG" id="fax:FUAX_17230"/>
<dbReference type="RefSeq" id="WP_338394501.1">
    <property type="nucleotide sequence ID" value="NZ_AP025314.1"/>
</dbReference>